<comment type="caution">
    <text evidence="1">The sequence shown here is derived from an EMBL/GenBank/DDBJ whole genome shotgun (WGS) entry which is preliminary data.</text>
</comment>
<proteinExistence type="predicted"/>
<dbReference type="EMBL" id="JAGQDE010000014">
    <property type="protein sequence ID" value="MBQ0960453.1"/>
    <property type="molecule type" value="Genomic_DNA"/>
</dbReference>
<dbReference type="Proteomes" id="UP000678374">
    <property type="component" value="Unassembled WGS sequence"/>
</dbReference>
<dbReference type="RefSeq" id="WP_210803122.1">
    <property type="nucleotide sequence ID" value="NZ_JAGQDE010000014.1"/>
</dbReference>
<organism evidence="1 2">
    <name type="scientific">Ideonella aquatica</name>
    <dbReference type="NCBI Taxonomy" id="2824119"/>
    <lineage>
        <taxon>Bacteria</taxon>
        <taxon>Pseudomonadati</taxon>
        <taxon>Pseudomonadota</taxon>
        <taxon>Betaproteobacteria</taxon>
        <taxon>Burkholderiales</taxon>
        <taxon>Sphaerotilaceae</taxon>
        <taxon>Ideonella</taxon>
    </lineage>
</organism>
<dbReference type="AlphaFoldDB" id="A0A940YHQ9"/>
<keyword evidence="2" id="KW-1185">Reference proteome</keyword>
<accession>A0A940YHQ9</accession>
<evidence type="ECO:0000313" key="1">
    <source>
        <dbReference type="EMBL" id="MBQ0960453.1"/>
    </source>
</evidence>
<protein>
    <submittedName>
        <fullName evidence="1">Uncharacterized protein</fullName>
    </submittedName>
</protein>
<evidence type="ECO:0000313" key="2">
    <source>
        <dbReference type="Proteomes" id="UP000678374"/>
    </source>
</evidence>
<gene>
    <name evidence="1" type="ORF">KAK06_15985</name>
</gene>
<reference evidence="1" key="1">
    <citation type="submission" date="2021-04" db="EMBL/GenBank/DDBJ databases">
        <title>The genome sequence of Ideonella sp. 4Y11.</title>
        <authorList>
            <person name="Liu Y."/>
        </authorList>
    </citation>
    <scope>NUCLEOTIDE SEQUENCE</scope>
    <source>
        <strain evidence="1">4Y11</strain>
    </source>
</reference>
<name>A0A940YHQ9_9BURK</name>
<sequence>MYTFSADGRNTPRAVIRHDKKGITIPEEEMISLEREVREDAGHLLSIAARMGCDF</sequence>